<dbReference type="VEuPathDB" id="MicrosporidiaDB:AAJ76_2300022418"/>
<comment type="caution">
    <text evidence="3">The sequence shown here is derived from an EMBL/GenBank/DDBJ whole genome shotgun (WGS) entry which is preliminary data.</text>
</comment>
<proteinExistence type="predicted"/>
<feature type="compositionally biased region" description="Acidic residues" evidence="1">
    <location>
        <begin position="158"/>
        <end position="174"/>
    </location>
</feature>
<dbReference type="GeneID" id="36319612"/>
<evidence type="ECO:0000313" key="3">
    <source>
        <dbReference type="EMBL" id="KKO75364.1"/>
    </source>
</evidence>
<gene>
    <name evidence="3" type="ORF">AAJ76_2300022418</name>
</gene>
<feature type="compositionally biased region" description="Polar residues" evidence="1">
    <location>
        <begin position="143"/>
        <end position="157"/>
    </location>
</feature>
<name>A0A0F9ZCQ9_9MICR</name>
<accession>A0A0F9ZCQ9</accession>
<organism evidence="3 4">
    <name type="scientific">Vairimorpha ceranae</name>
    <dbReference type="NCBI Taxonomy" id="40302"/>
    <lineage>
        <taxon>Eukaryota</taxon>
        <taxon>Fungi</taxon>
        <taxon>Fungi incertae sedis</taxon>
        <taxon>Microsporidia</taxon>
        <taxon>Nosematidae</taxon>
        <taxon>Vairimorpha</taxon>
    </lineage>
</organism>
<keyword evidence="4" id="KW-1185">Reference proteome</keyword>
<feature type="signal peptide" evidence="2">
    <location>
        <begin position="1"/>
        <end position="16"/>
    </location>
</feature>
<dbReference type="EMBL" id="JPQZ01000023">
    <property type="protein sequence ID" value="KKO75364.1"/>
    <property type="molecule type" value="Genomic_DNA"/>
</dbReference>
<keyword evidence="2" id="KW-0732">Signal</keyword>
<sequence length="198" mass="22096">MFKIIILIANISCVSNIYPSRCQDRTQEDSYYMGDDHNLIVQLKNGKEYEFSNAVVKKCVENDNGYVLELNDGTDLIVNESTVDIRPPENGTFNVNNVRQGREQNGDLVLDLNNGDRMVVKSAEDYQDNGDGNYSINANENTELMTTDSQDNKNTTTADEESESEDEDDDDDDSSSSSSRSILCITFLIGFVSVCVLI</sequence>
<reference evidence="3 4" key="1">
    <citation type="journal article" date="2015" name="Environ. Microbiol.">
        <title>Genome analyses suggest the presence of polyploidy and recent human-driven expansions in eight global populations of the honeybee pathogen Nosema ceranae.</title>
        <authorList>
            <person name="Pelin A."/>
            <person name="Selman M."/>
            <person name="Aris-Brosou S."/>
            <person name="Farinelli L."/>
            <person name="Corradi N."/>
        </authorList>
    </citation>
    <scope>NUCLEOTIDE SEQUENCE [LARGE SCALE GENOMIC DNA]</scope>
    <source>
        <strain evidence="3 4">PA08 1199</strain>
    </source>
</reference>
<dbReference type="VEuPathDB" id="MicrosporidiaDB:G9O61_00g017460"/>
<feature type="chain" id="PRO_5002530464" evidence="2">
    <location>
        <begin position="17"/>
        <end position="198"/>
    </location>
</feature>
<evidence type="ECO:0000256" key="2">
    <source>
        <dbReference type="SAM" id="SignalP"/>
    </source>
</evidence>
<dbReference type="RefSeq" id="XP_024331106.1">
    <property type="nucleotide sequence ID" value="XM_024474686.1"/>
</dbReference>
<dbReference type="Proteomes" id="UP000034350">
    <property type="component" value="Unassembled WGS sequence"/>
</dbReference>
<dbReference type="VEuPathDB" id="MicrosporidiaDB:NCER_101267"/>
<feature type="region of interest" description="Disordered" evidence="1">
    <location>
        <begin position="143"/>
        <end position="179"/>
    </location>
</feature>
<evidence type="ECO:0000313" key="4">
    <source>
        <dbReference type="Proteomes" id="UP000034350"/>
    </source>
</evidence>
<protein>
    <submittedName>
        <fullName evidence="3">Uncharacterized protein</fullName>
    </submittedName>
</protein>
<dbReference type="AlphaFoldDB" id="A0A0F9ZCQ9"/>
<evidence type="ECO:0000256" key="1">
    <source>
        <dbReference type="SAM" id="MobiDB-lite"/>
    </source>
</evidence>